<dbReference type="EMBL" id="DAKRPA010000026">
    <property type="protein sequence ID" value="DBA02819.1"/>
    <property type="molecule type" value="Genomic_DNA"/>
</dbReference>
<evidence type="ECO:0000259" key="10">
    <source>
        <dbReference type="PROSITE" id="PS50011"/>
    </source>
</evidence>
<proteinExistence type="predicted"/>
<dbReference type="GO" id="GO:0005524">
    <property type="term" value="F:ATP binding"/>
    <property type="evidence" value="ECO:0007669"/>
    <property type="project" value="UniProtKB-KW"/>
</dbReference>
<evidence type="ECO:0000256" key="1">
    <source>
        <dbReference type="ARBA" id="ARBA00012513"/>
    </source>
</evidence>
<comment type="catalytic activity">
    <reaction evidence="8">
        <text>L-seryl-[protein] + ATP = O-phospho-L-seryl-[protein] + ADP + H(+)</text>
        <dbReference type="Rhea" id="RHEA:17989"/>
        <dbReference type="Rhea" id="RHEA-COMP:9863"/>
        <dbReference type="Rhea" id="RHEA-COMP:11604"/>
        <dbReference type="ChEBI" id="CHEBI:15378"/>
        <dbReference type="ChEBI" id="CHEBI:29999"/>
        <dbReference type="ChEBI" id="CHEBI:30616"/>
        <dbReference type="ChEBI" id="CHEBI:83421"/>
        <dbReference type="ChEBI" id="CHEBI:456216"/>
        <dbReference type="EC" id="2.7.11.1"/>
    </reaction>
</comment>
<evidence type="ECO:0000256" key="4">
    <source>
        <dbReference type="ARBA" id="ARBA00022741"/>
    </source>
</evidence>
<dbReference type="SUPFAM" id="SSF56112">
    <property type="entry name" value="Protein kinase-like (PK-like)"/>
    <property type="match status" value="1"/>
</dbReference>
<evidence type="ECO:0000256" key="3">
    <source>
        <dbReference type="ARBA" id="ARBA00022679"/>
    </source>
</evidence>
<organism evidence="11 12">
    <name type="scientific">Lagenidium giganteum</name>
    <dbReference type="NCBI Taxonomy" id="4803"/>
    <lineage>
        <taxon>Eukaryota</taxon>
        <taxon>Sar</taxon>
        <taxon>Stramenopiles</taxon>
        <taxon>Oomycota</taxon>
        <taxon>Peronosporomycetes</taxon>
        <taxon>Pythiales</taxon>
        <taxon>Pythiaceae</taxon>
    </lineage>
</organism>
<dbReference type="InterPro" id="IPR008271">
    <property type="entry name" value="Ser/Thr_kinase_AS"/>
</dbReference>
<keyword evidence="3" id="KW-0808">Transferase</keyword>
<sequence>MMNERRRKLQTVKVDHYDGQAIFSHGELYYELGGYLGGGAAGVVYEAFCMRTKRHVAIKILNPVGYKLVPSTLLSRCVVAVRGKSPEPLVGTNNTAPLRSENVWWLVHPTTKQSIAAYECPRTGMLRELTLPQCMDIWGHEVHDQLQHAANVHNMADDPCGPGEFLEVQVKNQMLKIPRIPKKFIKFAHMRQSIHREISNMSGIGQHENVLRLEEALELVQDSKCTTFLVLELAAGGELFDRIKLDCGTNEATARRYFRQLVSGVAFCHACGICHRDLKPENLLLADNEENSTLKIADFGLSAIFSITDDLTGSVGDSNGNGNGNSTQAIRRLRSVVGSPHYVAPEVLMDTGQGYDGAKADAWSIGVILYAMIAGNLPFGKDLLKCLRYDKFRKWSYNTKYSDDDPAADDVFPPWFFPTHFSFEAKSLIAQLLYPDASMRMSVEESQRHAWVLHQSLKRNRCPLLSVDTSPSQPQDIPKSLDPSMSPASCVRSASVVLNVAQNVIEQEQWYKQRGSSAASPLSNSFSSRSGKSPRQPTTMGMSPQKPPGGRSLHLMSSYMPPVDETTAMSGQTPPSSPRVGSRQCLLDGEEEECPPSPDALAADKTVPLQFDLEVADGSIEDSPSDLLIDEEVLSPSVESTSSREELHRRFTSPPLAIESRTGGFRHQHRRNSPPELLFTRFEKAIQLEQVKLDDSPTLSSSPATSSASPTTTSSPLLRGLGLNADGTAMAATNADPPSYQDTVARSTRFMTALPAQLVLSRIEAILLANPSPLPHPYKNVPQRLKLDWDMYQLEVRYGSVLTCSVQVFLYQRGVYLVEFRRGQLEIFQFKRFYENIREKISACIESKDNARVLTSFRKRNKSICMPHEGL</sequence>
<evidence type="ECO:0000256" key="7">
    <source>
        <dbReference type="ARBA" id="ARBA00047899"/>
    </source>
</evidence>
<feature type="domain" description="Protein kinase" evidence="10">
    <location>
        <begin position="30"/>
        <end position="452"/>
    </location>
</feature>
<reference evidence="11" key="2">
    <citation type="journal article" date="2023" name="Microbiol Resour">
        <title>Decontamination and Annotation of the Draft Genome Sequence of the Oomycete Lagenidium giganteum ARSEF 373.</title>
        <authorList>
            <person name="Morgan W.R."/>
            <person name="Tartar A."/>
        </authorList>
    </citation>
    <scope>NUCLEOTIDE SEQUENCE</scope>
    <source>
        <strain evidence="11">ARSEF 373</strain>
    </source>
</reference>
<dbReference type="InterPro" id="IPR000719">
    <property type="entry name" value="Prot_kinase_dom"/>
</dbReference>
<keyword evidence="12" id="KW-1185">Reference proteome</keyword>
<accession>A0AAV2ZBS7</accession>
<dbReference type="Pfam" id="PF00069">
    <property type="entry name" value="Pkinase"/>
    <property type="match status" value="1"/>
</dbReference>
<dbReference type="PROSITE" id="PS50011">
    <property type="entry name" value="PROTEIN_KINASE_DOM"/>
    <property type="match status" value="1"/>
</dbReference>
<gene>
    <name evidence="11" type="ORF">N0F65_006609</name>
</gene>
<dbReference type="InterPro" id="IPR011009">
    <property type="entry name" value="Kinase-like_dom_sf"/>
</dbReference>
<feature type="region of interest" description="Disordered" evidence="9">
    <location>
        <begin position="465"/>
        <end position="486"/>
    </location>
</feature>
<comment type="catalytic activity">
    <reaction evidence="7">
        <text>L-threonyl-[protein] + ATP = O-phospho-L-threonyl-[protein] + ADP + H(+)</text>
        <dbReference type="Rhea" id="RHEA:46608"/>
        <dbReference type="Rhea" id="RHEA-COMP:11060"/>
        <dbReference type="Rhea" id="RHEA-COMP:11605"/>
        <dbReference type="ChEBI" id="CHEBI:15378"/>
        <dbReference type="ChEBI" id="CHEBI:30013"/>
        <dbReference type="ChEBI" id="CHEBI:30616"/>
        <dbReference type="ChEBI" id="CHEBI:61977"/>
        <dbReference type="ChEBI" id="CHEBI:456216"/>
        <dbReference type="EC" id="2.7.11.1"/>
    </reaction>
</comment>
<dbReference type="SMART" id="SM00220">
    <property type="entry name" value="S_TKc"/>
    <property type="match status" value="1"/>
</dbReference>
<dbReference type="Gene3D" id="3.30.310.80">
    <property type="entry name" value="Kinase associated domain 1, KA1"/>
    <property type="match status" value="1"/>
</dbReference>
<evidence type="ECO:0000256" key="2">
    <source>
        <dbReference type="ARBA" id="ARBA00022527"/>
    </source>
</evidence>
<evidence type="ECO:0000313" key="11">
    <source>
        <dbReference type="EMBL" id="DBA02819.1"/>
    </source>
</evidence>
<feature type="compositionally biased region" description="Low complexity" evidence="9">
    <location>
        <begin position="696"/>
        <end position="718"/>
    </location>
</feature>
<feature type="compositionally biased region" description="Polar residues" evidence="9">
    <location>
        <begin position="531"/>
        <end position="542"/>
    </location>
</feature>
<keyword evidence="2" id="KW-0723">Serine/threonine-protein kinase</keyword>
<dbReference type="GO" id="GO:0004674">
    <property type="term" value="F:protein serine/threonine kinase activity"/>
    <property type="evidence" value="ECO:0007669"/>
    <property type="project" value="UniProtKB-KW"/>
</dbReference>
<feature type="region of interest" description="Disordered" evidence="9">
    <location>
        <begin position="693"/>
        <end position="720"/>
    </location>
</feature>
<keyword evidence="4" id="KW-0547">Nucleotide-binding</keyword>
<evidence type="ECO:0000313" key="12">
    <source>
        <dbReference type="Proteomes" id="UP001146120"/>
    </source>
</evidence>
<name>A0AAV2ZBS7_9STRA</name>
<dbReference type="Proteomes" id="UP001146120">
    <property type="component" value="Unassembled WGS sequence"/>
</dbReference>
<evidence type="ECO:0000256" key="9">
    <source>
        <dbReference type="SAM" id="MobiDB-lite"/>
    </source>
</evidence>
<feature type="compositionally biased region" description="Low complexity" evidence="9">
    <location>
        <begin position="516"/>
        <end position="530"/>
    </location>
</feature>
<dbReference type="EC" id="2.7.11.1" evidence="1"/>
<feature type="region of interest" description="Disordered" evidence="9">
    <location>
        <begin position="514"/>
        <end position="599"/>
    </location>
</feature>
<dbReference type="FunFam" id="1.10.510.10:FF:002219">
    <property type="entry name" value="Uncharacterized protein"/>
    <property type="match status" value="1"/>
</dbReference>
<evidence type="ECO:0000256" key="8">
    <source>
        <dbReference type="ARBA" id="ARBA00048679"/>
    </source>
</evidence>
<protein>
    <recommendedName>
        <fullName evidence="1">non-specific serine/threonine protein kinase</fullName>
        <ecNumber evidence="1">2.7.11.1</ecNumber>
    </recommendedName>
</protein>
<dbReference type="Gene3D" id="1.10.510.10">
    <property type="entry name" value="Transferase(Phosphotransferase) domain 1"/>
    <property type="match status" value="1"/>
</dbReference>
<dbReference type="PROSITE" id="PS00108">
    <property type="entry name" value="PROTEIN_KINASE_ST"/>
    <property type="match status" value="1"/>
</dbReference>
<dbReference type="PANTHER" id="PTHR43895:SF32">
    <property type="entry name" value="SERINE_THREONINE-PROTEIN KINASE CHK1"/>
    <property type="match status" value="1"/>
</dbReference>
<keyword evidence="6" id="KW-0067">ATP-binding</keyword>
<dbReference type="Gene3D" id="3.30.200.20">
    <property type="entry name" value="Phosphorylase Kinase, domain 1"/>
    <property type="match status" value="1"/>
</dbReference>
<dbReference type="PANTHER" id="PTHR43895">
    <property type="entry name" value="CALCIUM/CALMODULIN-DEPENDENT PROTEIN KINASE KINASE-RELATED"/>
    <property type="match status" value="1"/>
</dbReference>
<evidence type="ECO:0000256" key="6">
    <source>
        <dbReference type="ARBA" id="ARBA00022840"/>
    </source>
</evidence>
<comment type="caution">
    <text evidence="11">The sequence shown here is derived from an EMBL/GenBank/DDBJ whole genome shotgun (WGS) entry which is preliminary data.</text>
</comment>
<reference evidence="11" key="1">
    <citation type="submission" date="2022-11" db="EMBL/GenBank/DDBJ databases">
        <authorList>
            <person name="Morgan W.R."/>
            <person name="Tartar A."/>
        </authorList>
    </citation>
    <scope>NUCLEOTIDE SEQUENCE</scope>
    <source>
        <strain evidence="11">ARSEF 373</strain>
    </source>
</reference>
<keyword evidence="5" id="KW-0418">Kinase</keyword>
<evidence type="ECO:0000256" key="5">
    <source>
        <dbReference type="ARBA" id="ARBA00022777"/>
    </source>
</evidence>
<dbReference type="GO" id="GO:0007165">
    <property type="term" value="P:signal transduction"/>
    <property type="evidence" value="ECO:0007669"/>
    <property type="project" value="TreeGrafter"/>
</dbReference>
<dbReference type="AlphaFoldDB" id="A0AAV2ZBS7"/>